<dbReference type="InterPro" id="IPR001623">
    <property type="entry name" value="DnaJ_domain"/>
</dbReference>
<organism evidence="4 5">
    <name type="scientific">Sphagnum jensenii</name>
    <dbReference type="NCBI Taxonomy" id="128206"/>
    <lineage>
        <taxon>Eukaryota</taxon>
        <taxon>Viridiplantae</taxon>
        <taxon>Streptophyta</taxon>
        <taxon>Embryophyta</taxon>
        <taxon>Bryophyta</taxon>
        <taxon>Sphagnophytina</taxon>
        <taxon>Sphagnopsida</taxon>
        <taxon>Sphagnales</taxon>
        <taxon>Sphagnaceae</taxon>
        <taxon>Sphagnum</taxon>
    </lineage>
</organism>
<evidence type="ECO:0000259" key="3">
    <source>
        <dbReference type="PROSITE" id="PS50076"/>
    </source>
</evidence>
<dbReference type="CDD" id="cd06257">
    <property type="entry name" value="DnaJ"/>
    <property type="match status" value="1"/>
</dbReference>
<evidence type="ECO:0000313" key="4">
    <source>
        <dbReference type="EMBL" id="CAK9871958.1"/>
    </source>
</evidence>
<feature type="region of interest" description="Disordered" evidence="1">
    <location>
        <begin position="69"/>
        <end position="108"/>
    </location>
</feature>
<evidence type="ECO:0000256" key="2">
    <source>
        <dbReference type="SAM" id="Phobius"/>
    </source>
</evidence>
<feature type="region of interest" description="Disordered" evidence="1">
    <location>
        <begin position="1"/>
        <end position="30"/>
    </location>
</feature>
<dbReference type="PANTHER" id="PTHR45000">
    <property type="entry name" value="CHAPERONE DNAJ-DOMAIN SUPERFAMILY PROTEIN"/>
    <property type="match status" value="1"/>
</dbReference>
<dbReference type="InterPro" id="IPR036869">
    <property type="entry name" value="J_dom_sf"/>
</dbReference>
<evidence type="ECO:0000313" key="5">
    <source>
        <dbReference type="Proteomes" id="UP001497522"/>
    </source>
</evidence>
<keyword evidence="2" id="KW-0812">Transmembrane</keyword>
<name>A0ABP1BAP2_9BRYO</name>
<dbReference type="SUPFAM" id="SSF46565">
    <property type="entry name" value="Chaperone J-domain"/>
    <property type="match status" value="1"/>
</dbReference>
<accession>A0ABP1BAP2</accession>
<keyword evidence="2" id="KW-0472">Membrane</keyword>
<dbReference type="Pfam" id="PF00226">
    <property type="entry name" value="DnaJ"/>
    <property type="match status" value="1"/>
</dbReference>
<feature type="transmembrane region" description="Helical" evidence="2">
    <location>
        <begin position="36"/>
        <end position="55"/>
    </location>
</feature>
<feature type="compositionally biased region" description="Polar residues" evidence="1">
    <location>
        <begin position="70"/>
        <end position="93"/>
    </location>
</feature>
<protein>
    <recommendedName>
        <fullName evidence="3">J domain-containing protein</fullName>
    </recommendedName>
</protein>
<feature type="compositionally biased region" description="Basic and acidic residues" evidence="1">
    <location>
        <begin position="20"/>
        <end position="30"/>
    </location>
</feature>
<dbReference type="Proteomes" id="UP001497522">
    <property type="component" value="Chromosome 2"/>
</dbReference>
<keyword evidence="5" id="KW-1185">Reference proteome</keyword>
<feature type="compositionally biased region" description="Basic and acidic residues" evidence="1">
    <location>
        <begin position="1"/>
        <end position="11"/>
    </location>
</feature>
<keyword evidence="2" id="KW-1133">Transmembrane helix</keyword>
<feature type="domain" description="J" evidence="3">
    <location>
        <begin position="196"/>
        <end position="260"/>
    </location>
</feature>
<proteinExistence type="predicted"/>
<dbReference type="Gene3D" id="1.10.287.110">
    <property type="entry name" value="DnaJ domain"/>
    <property type="match status" value="1"/>
</dbReference>
<dbReference type="PROSITE" id="PS50076">
    <property type="entry name" value="DNAJ_2"/>
    <property type="match status" value="1"/>
</dbReference>
<dbReference type="SMART" id="SM00271">
    <property type="entry name" value="DnaJ"/>
    <property type="match status" value="1"/>
</dbReference>
<feature type="compositionally biased region" description="Low complexity" evidence="1">
    <location>
        <begin position="94"/>
        <end position="107"/>
    </location>
</feature>
<sequence length="260" mass="31153">MWTDVGRDRKQERQRKMRDKRSEQPDKDSDQMMRRAGFWMVFMLGAAALGNVFSLRRRLLNIEREFGQGHRSQASGGFGSSGPNQRTGGSQQYSRQTSAQESQQQWQAHIEELQRRERIRRMQEAFARERGTYTKTYDAWRSRHGDTWEWRWEGNRWEWKGEEQRQQAEEEQEWKRNEERKNSSSYDLLKRARVAHHFSVLGLDASRPQPYTETEIKAAFRTKALEYHPDQNQGNKQVAEVKFRQLLESYHTLRAHFKLK</sequence>
<dbReference type="EMBL" id="OZ023703">
    <property type="protein sequence ID" value="CAK9871958.1"/>
    <property type="molecule type" value="Genomic_DNA"/>
</dbReference>
<dbReference type="PANTHER" id="PTHR45000:SF5">
    <property type="entry name" value="CHAPERONE DNAJ-DOMAIN SUPERFAMILY PROTEIN"/>
    <property type="match status" value="1"/>
</dbReference>
<reference evidence="4 5" key="1">
    <citation type="submission" date="2024-03" db="EMBL/GenBank/DDBJ databases">
        <authorList>
            <consortium name="ELIXIR-Norway"/>
            <consortium name="Elixir Norway"/>
        </authorList>
    </citation>
    <scope>NUCLEOTIDE SEQUENCE [LARGE SCALE GENOMIC DNA]</scope>
</reference>
<evidence type="ECO:0000256" key="1">
    <source>
        <dbReference type="SAM" id="MobiDB-lite"/>
    </source>
</evidence>
<gene>
    <name evidence="4" type="ORF">CSSPJE1EN2_LOCUS14555</name>
</gene>